<feature type="transmembrane region" description="Helical" evidence="1">
    <location>
        <begin position="28"/>
        <end position="51"/>
    </location>
</feature>
<reference evidence="2 3" key="1">
    <citation type="submission" date="2020-02" db="EMBL/GenBank/DDBJ databases">
        <title>Paenibacillus sp. nov., isolated from rhizosphere soil of tomato.</title>
        <authorList>
            <person name="Weon H.-Y."/>
            <person name="Lee S.A."/>
        </authorList>
    </citation>
    <scope>NUCLEOTIDE SEQUENCE [LARGE SCALE GENOMIC DNA]</scope>
    <source>
        <strain evidence="2 3">14171R-81</strain>
    </source>
</reference>
<dbReference type="EMBL" id="CP048286">
    <property type="protein sequence ID" value="QHW34731.1"/>
    <property type="molecule type" value="Genomic_DNA"/>
</dbReference>
<protein>
    <recommendedName>
        <fullName evidence="4">Cation/H+ exchanger domain-containing protein</fullName>
    </recommendedName>
</protein>
<dbReference type="AlphaFoldDB" id="A0A6C0P8L3"/>
<evidence type="ECO:0000313" key="3">
    <source>
        <dbReference type="Proteomes" id="UP000479114"/>
    </source>
</evidence>
<evidence type="ECO:0000313" key="2">
    <source>
        <dbReference type="EMBL" id="QHW34731.1"/>
    </source>
</evidence>
<gene>
    <name evidence="2" type="ORF">GZH47_30665</name>
</gene>
<keyword evidence="1" id="KW-1133">Transmembrane helix</keyword>
<organism evidence="2 3">
    <name type="scientific">Paenibacillus rhizovicinus</name>
    <dbReference type="NCBI Taxonomy" id="2704463"/>
    <lineage>
        <taxon>Bacteria</taxon>
        <taxon>Bacillati</taxon>
        <taxon>Bacillota</taxon>
        <taxon>Bacilli</taxon>
        <taxon>Bacillales</taxon>
        <taxon>Paenibacillaceae</taxon>
        <taxon>Paenibacillus</taxon>
    </lineage>
</organism>
<evidence type="ECO:0008006" key="4">
    <source>
        <dbReference type="Google" id="ProtNLM"/>
    </source>
</evidence>
<dbReference type="RefSeq" id="WP_162644883.1">
    <property type="nucleotide sequence ID" value="NZ_CP048286.1"/>
</dbReference>
<evidence type="ECO:0000256" key="1">
    <source>
        <dbReference type="SAM" id="Phobius"/>
    </source>
</evidence>
<dbReference type="KEGG" id="prz:GZH47_30665"/>
<proteinExistence type="predicted"/>
<keyword evidence="3" id="KW-1185">Reference proteome</keyword>
<keyword evidence="1" id="KW-0812">Transmembrane</keyword>
<name>A0A6C0P8L3_9BACL</name>
<keyword evidence="1" id="KW-0472">Membrane</keyword>
<accession>A0A6C0P8L3</accession>
<dbReference type="Proteomes" id="UP000479114">
    <property type="component" value="Chromosome"/>
</dbReference>
<sequence>MRGAVTLAGAFSIPYVLQNGSPFPERDLMIFLAAIVILLSLAVASVLLPLLARKKAAPGTSGEQAQKRHVRIQVLEAAIQALKTEQNQENGHAASSVIADYTRSRSLTLRIIPAASEPQERTVLGSHSRRTG</sequence>